<dbReference type="HOGENOM" id="CLU_2823872_0_0_6"/>
<proteinExistence type="predicted"/>
<reference evidence="1 2" key="1">
    <citation type="journal article" date="2010" name="PLoS ONE">
        <title>Genome sequence of Cronobacter sakazakii BAA-894 and comparative genomic hybridization analysis with other Cronobacter species.</title>
        <authorList>
            <person name="Kucerova E."/>
            <person name="Clifton S.W."/>
            <person name="Xia X.Q."/>
            <person name="Long F."/>
            <person name="Porwollik S."/>
            <person name="Fulton L."/>
            <person name="Fronick C."/>
            <person name="Minx P."/>
            <person name="Kyung K."/>
            <person name="Warren W."/>
            <person name="Fulton R."/>
            <person name="Feng D."/>
            <person name="Wollam A."/>
            <person name="Shah N."/>
            <person name="Bhonagiri V."/>
            <person name="Nash W.E."/>
            <person name="Hallsworth-Pepin K."/>
            <person name="Wilson R.K."/>
            <person name="McClelland M."/>
            <person name="Forsythe S.J."/>
        </authorList>
    </citation>
    <scope>NUCLEOTIDE SEQUENCE [LARGE SCALE GENOMIC DNA]</scope>
    <source>
        <strain evidence="1 2">ATCC BAA-894</strain>
    </source>
</reference>
<protein>
    <submittedName>
        <fullName evidence="1">Uncharacterized protein</fullName>
    </submittedName>
</protein>
<gene>
    <name evidence="1" type="ordered locus">ESA_00317</name>
</gene>
<dbReference type="AlphaFoldDB" id="A7MLY8"/>
<keyword evidence="2" id="KW-1185">Reference proteome</keyword>
<evidence type="ECO:0000313" key="2">
    <source>
        <dbReference type="Proteomes" id="UP000000260"/>
    </source>
</evidence>
<organism evidence="1 2">
    <name type="scientific">Cronobacter sakazakii (strain ATCC BAA-894)</name>
    <name type="common">Enterobacter sakazakii</name>
    <dbReference type="NCBI Taxonomy" id="290339"/>
    <lineage>
        <taxon>Bacteria</taxon>
        <taxon>Pseudomonadati</taxon>
        <taxon>Pseudomonadota</taxon>
        <taxon>Gammaproteobacteria</taxon>
        <taxon>Enterobacterales</taxon>
        <taxon>Enterobacteriaceae</taxon>
        <taxon>Cronobacter</taxon>
    </lineage>
</organism>
<dbReference type="Proteomes" id="UP000000260">
    <property type="component" value="Chromosome"/>
</dbReference>
<dbReference type="EMBL" id="CP000783">
    <property type="protein sequence ID" value="ABU75616.1"/>
    <property type="molecule type" value="Genomic_DNA"/>
</dbReference>
<name>A7MLY8_CROS8</name>
<evidence type="ECO:0000313" key="1">
    <source>
        <dbReference type="EMBL" id="ABU75616.1"/>
    </source>
</evidence>
<sequence>MFLRQKRCLLNKRHKNHACKLRVDHSALIKTINTIGAIKLPLPIRPSSQIVRVTSFTLVGKYNYGA</sequence>
<dbReference type="KEGG" id="esa:ESA_00317"/>
<accession>A7MLY8</accession>